<dbReference type="GeneID" id="66059153"/>
<dbReference type="Proteomes" id="UP000006672">
    <property type="component" value="Unassembled WGS sequence"/>
</dbReference>
<evidence type="ECO:0000313" key="1">
    <source>
        <dbReference type="EMBL" id="VIO89482.1"/>
    </source>
</evidence>
<proteinExistence type="predicted"/>
<dbReference type="AlphaFoldDB" id="A0A4E9F152"/>
<reference evidence="1" key="2">
    <citation type="submission" date="2019-04" db="EMBL/GenBank/DDBJ databases">
        <authorList>
            <person name="Howe K."/>
            <person name="Paulini M."/>
            <person name="Williams G."/>
        </authorList>
    </citation>
    <scope>NUCLEOTIDE SEQUENCE [LARGE SCALE GENOMIC DNA]</scope>
    <source>
        <strain evidence="1">FR3</strain>
    </source>
</reference>
<reference evidence="3" key="3">
    <citation type="submission" date="2019-12" db="UniProtKB">
        <authorList>
            <consortium name="WormBaseParasite"/>
        </authorList>
    </citation>
    <scope>IDENTIFICATION</scope>
</reference>
<name>A0A4E9F152_BRUMA</name>
<organism evidence="1">
    <name type="scientific">Brugia malayi</name>
    <name type="common">Filarial nematode worm</name>
    <dbReference type="NCBI Taxonomy" id="6279"/>
    <lineage>
        <taxon>Eukaryota</taxon>
        <taxon>Metazoa</taxon>
        <taxon>Ecdysozoa</taxon>
        <taxon>Nematoda</taxon>
        <taxon>Chromadorea</taxon>
        <taxon>Rhabditida</taxon>
        <taxon>Spirurina</taxon>
        <taxon>Spiruromorpha</taxon>
        <taxon>Filarioidea</taxon>
        <taxon>Onchocercidae</taxon>
        <taxon>Brugia</taxon>
    </lineage>
</organism>
<keyword evidence="2" id="KW-1185">Reference proteome</keyword>
<accession>A0A5S6PF11</accession>
<evidence type="ECO:0000313" key="3">
    <source>
        <dbReference type="WBParaSite" id="Bm18056.1"/>
    </source>
</evidence>
<evidence type="ECO:0000313" key="2">
    <source>
        <dbReference type="Proteomes" id="UP000006672"/>
    </source>
</evidence>
<accession>A0A4E9F152</accession>
<dbReference type="RefSeq" id="XP_042931567.1">
    <property type="nucleotide sequence ID" value="XM_043075633.1"/>
</dbReference>
<reference evidence="2" key="1">
    <citation type="journal article" date="2007" name="Science">
        <title>Draft genome of the filarial nematode parasite Brugia malayi.</title>
        <authorList>
            <person name="Ghedin E."/>
            <person name="Wang S."/>
            <person name="Spiro D."/>
            <person name="Caler E."/>
            <person name="Zhao Q."/>
            <person name="Crabtree J."/>
            <person name="Allen J.E."/>
            <person name="Delcher A.L."/>
            <person name="Guiliano D.B."/>
            <person name="Miranda-Saavedra D."/>
            <person name="Angiuoli S.V."/>
            <person name="Creasy T."/>
            <person name="Amedeo P."/>
            <person name="Haas B."/>
            <person name="El-Sayed N.M."/>
            <person name="Wortman J.R."/>
            <person name="Feldblyum T."/>
            <person name="Tallon L."/>
            <person name="Schatz M."/>
            <person name="Shumway M."/>
            <person name="Koo H."/>
            <person name="Salzberg S.L."/>
            <person name="Schobel S."/>
            <person name="Pertea M."/>
            <person name="Pop M."/>
            <person name="White O."/>
            <person name="Barton G.J."/>
            <person name="Carlow C.K."/>
            <person name="Crawford M.J."/>
            <person name="Daub J."/>
            <person name="Dimmic M.W."/>
            <person name="Estes C.F."/>
            <person name="Foster J.M."/>
            <person name="Ganatra M."/>
            <person name="Gregory W.F."/>
            <person name="Johnson N.M."/>
            <person name="Jin J."/>
            <person name="Komuniecki R."/>
            <person name="Korf I."/>
            <person name="Kumar S."/>
            <person name="Laney S."/>
            <person name="Li B.W."/>
            <person name="Li W."/>
            <person name="Lindblom T.H."/>
            <person name="Lustigman S."/>
            <person name="Ma D."/>
            <person name="Maina C.V."/>
            <person name="Martin D.M."/>
            <person name="McCarter J.P."/>
            <person name="McReynolds L."/>
            <person name="Mitreva M."/>
            <person name="Nutman T.B."/>
            <person name="Parkinson J."/>
            <person name="Peregrin-Alvarez J.M."/>
            <person name="Poole C."/>
            <person name="Ren Q."/>
            <person name="Saunders L."/>
            <person name="Sluder A.E."/>
            <person name="Smith K."/>
            <person name="Stanke M."/>
            <person name="Unnasch T.R."/>
            <person name="Ware J."/>
            <person name="Wei A.D."/>
            <person name="Weil G."/>
            <person name="Williams D.J."/>
            <person name="Zhang Y."/>
            <person name="Williams S.A."/>
            <person name="Fraser-Liggett C."/>
            <person name="Slatko B."/>
            <person name="Blaxter M.L."/>
            <person name="Scott A.L."/>
        </authorList>
    </citation>
    <scope>NUCLEOTIDE SEQUENCE</scope>
    <source>
        <strain evidence="2">FR3</strain>
    </source>
</reference>
<sequence length="58" mass="6855">MIKNWKLDDTNLKIGKNDGQVCVELNTFDADFDQVMRKFRMGNFQCTYFVLCDKKLSK</sequence>
<dbReference type="EMBL" id="CAAKNF010000196">
    <property type="protein sequence ID" value="VIO89482.1"/>
    <property type="molecule type" value="Genomic_DNA"/>
</dbReference>
<protein>
    <submittedName>
        <fullName evidence="1 3">Uncharacterized protein</fullName>
    </submittedName>
</protein>
<dbReference type="KEGG" id="bmy:BM_BM18056"/>
<dbReference type="WBParaSite" id="Bm18056.1">
    <property type="protein sequence ID" value="Bm18056.1"/>
    <property type="gene ID" value="WBGene00269196"/>
</dbReference>
<dbReference type="CTD" id="66059153"/>
<gene>
    <name evidence="1 3" type="primary">Bm18056</name>
    <name evidence="1" type="ORF">BM_BM18056</name>
</gene>